<dbReference type="AlphaFoldDB" id="A0A8S8ZT00"/>
<feature type="compositionally biased region" description="Polar residues" evidence="1">
    <location>
        <begin position="226"/>
        <end position="236"/>
    </location>
</feature>
<feature type="compositionally biased region" description="Polar residues" evidence="1">
    <location>
        <begin position="1"/>
        <end position="12"/>
    </location>
</feature>
<feature type="region of interest" description="Disordered" evidence="1">
    <location>
        <begin position="128"/>
        <end position="159"/>
    </location>
</feature>
<reference evidence="2 3" key="1">
    <citation type="submission" date="2017-07" db="EMBL/GenBank/DDBJ databases">
        <title>Genome sequence of the Sordaria macrospora wild type strain R19027.</title>
        <authorList>
            <person name="Nowrousian M."/>
            <person name="Teichert I."/>
            <person name="Kueck U."/>
        </authorList>
    </citation>
    <scope>NUCLEOTIDE SEQUENCE [LARGE SCALE GENOMIC DNA]</scope>
    <source>
        <strain evidence="2 3">R19027</strain>
        <tissue evidence="2">Mycelium</tissue>
    </source>
</reference>
<dbReference type="EMBL" id="NMPR01000053">
    <property type="protein sequence ID" value="KAA8632539.1"/>
    <property type="molecule type" value="Genomic_DNA"/>
</dbReference>
<comment type="caution">
    <text evidence="2">The sequence shown here is derived from an EMBL/GenBank/DDBJ whole genome shotgun (WGS) entry which is preliminary data.</text>
</comment>
<proteinExistence type="predicted"/>
<accession>A0A8S8ZT00</accession>
<evidence type="ECO:0000313" key="3">
    <source>
        <dbReference type="Proteomes" id="UP000433876"/>
    </source>
</evidence>
<gene>
    <name evidence="2" type="ORF">SMACR_05720</name>
</gene>
<evidence type="ECO:0000313" key="2">
    <source>
        <dbReference type="EMBL" id="KAA8632539.1"/>
    </source>
</evidence>
<sequence>MGDQHNQGQQGAEGTKPHQPFYQPQPGELNGPGIESGEFSALFDYDAYAMAQNHGQDYAVDNMNVDFGNNEQGFDMNMNMLNMNDGTGQPGFQVQDQNQNLFSNPFADQNQPAQVQCPVLNTASYNNAPAMDSGVPDDDIDPRLRVPQDDGLAAGPDAEGQANVQFPAQQLRFPFAGPQLPPQQGYLNPSVGAVEDNSPAGQDNHPPLEVFMSGPAPSPKSFPTAGLTNPVESSVGSRRKRPLKPGRNKESVVPTESPSKKRKASPSGHNRSQSLVQPQDHNNHNDSNNSAVREKRSATVGSSRNPGGLPVQFKGHLSEPGPRVPPHNFSSGLHRGHHQGHHPVDPRAVLNVTYGTNHPVPILPKPTSRRERLRNALQKIHNNPMTAWRRMPGGMRHDFLKELVLVQDRGVECLTQWEQDLLMKSREEEHQMVMVYREIAKDTDRELRDLMEKHSRLVYDFEEAGRSITWLRQQVLTLGSIAKRNELDMHRMMTRITDLGRSHLRLHHILDERVHILNWKVDRKVRELEEAVEKLKLGKEGSQNEH</sequence>
<name>A0A8S8ZT00_SORMA</name>
<organism evidence="2 3">
    <name type="scientific">Sordaria macrospora</name>
    <dbReference type="NCBI Taxonomy" id="5147"/>
    <lineage>
        <taxon>Eukaryota</taxon>
        <taxon>Fungi</taxon>
        <taxon>Dikarya</taxon>
        <taxon>Ascomycota</taxon>
        <taxon>Pezizomycotina</taxon>
        <taxon>Sordariomycetes</taxon>
        <taxon>Sordariomycetidae</taxon>
        <taxon>Sordariales</taxon>
        <taxon>Sordariaceae</taxon>
        <taxon>Sordaria</taxon>
    </lineage>
</organism>
<dbReference type="Proteomes" id="UP000433876">
    <property type="component" value="Unassembled WGS sequence"/>
</dbReference>
<feature type="region of interest" description="Disordered" evidence="1">
    <location>
        <begin position="174"/>
        <end position="345"/>
    </location>
</feature>
<evidence type="ECO:0000256" key="1">
    <source>
        <dbReference type="SAM" id="MobiDB-lite"/>
    </source>
</evidence>
<feature type="compositionally biased region" description="Basic residues" evidence="1">
    <location>
        <begin position="237"/>
        <end position="246"/>
    </location>
</feature>
<dbReference type="VEuPathDB" id="FungiDB:SMAC_05720"/>
<feature type="compositionally biased region" description="Polar residues" evidence="1">
    <location>
        <begin position="267"/>
        <end position="279"/>
    </location>
</feature>
<protein>
    <submittedName>
        <fullName evidence="2">Uncharacterized protein</fullName>
    </submittedName>
</protein>
<feature type="region of interest" description="Disordered" evidence="1">
    <location>
        <begin position="1"/>
        <end position="35"/>
    </location>
</feature>